<keyword evidence="3" id="KW-1185">Reference proteome</keyword>
<dbReference type="Gene3D" id="1.25.40.10">
    <property type="entry name" value="Tetratricopeptide repeat domain"/>
    <property type="match status" value="2"/>
</dbReference>
<evidence type="ECO:0000313" key="3">
    <source>
        <dbReference type="Proteomes" id="UP001183535"/>
    </source>
</evidence>
<dbReference type="RefSeq" id="WP_093834828.1">
    <property type="nucleotide sequence ID" value="NZ_JAVRES010000038.1"/>
</dbReference>
<evidence type="ECO:0000256" key="1">
    <source>
        <dbReference type="SAM" id="MobiDB-lite"/>
    </source>
</evidence>
<reference evidence="3" key="1">
    <citation type="submission" date="2023-07" db="EMBL/GenBank/DDBJ databases">
        <title>30 novel species of actinomycetes from the DSMZ collection.</title>
        <authorList>
            <person name="Nouioui I."/>
        </authorList>
    </citation>
    <scope>NUCLEOTIDE SEQUENCE [LARGE SCALE GENOMIC DNA]</scope>
    <source>
        <strain evidence="3">DSM 41981</strain>
    </source>
</reference>
<feature type="compositionally biased region" description="Basic and acidic residues" evidence="1">
    <location>
        <begin position="1"/>
        <end position="57"/>
    </location>
</feature>
<dbReference type="SUPFAM" id="SSF48452">
    <property type="entry name" value="TPR-like"/>
    <property type="match status" value="1"/>
</dbReference>
<feature type="region of interest" description="Disordered" evidence="1">
    <location>
        <begin position="525"/>
        <end position="592"/>
    </location>
</feature>
<feature type="region of interest" description="Disordered" evidence="1">
    <location>
        <begin position="1"/>
        <end position="84"/>
    </location>
</feature>
<dbReference type="Proteomes" id="UP001183535">
    <property type="component" value="Unassembled WGS sequence"/>
</dbReference>
<evidence type="ECO:0008006" key="4">
    <source>
        <dbReference type="Google" id="ProtNLM"/>
    </source>
</evidence>
<name>A0ABD5F166_9ACTN</name>
<protein>
    <recommendedName>
        <fullName evidence="4">Tetratricopeptide repeat protein</fullName>
    </recommendedName>
</protein>
<dbReference type="AlphaFoldDB" id="A0ABD5F166"/>
<sequence>MRDEERRDEERREHGQGDEGRPEEQRRDDGRGDEQRQDEGRPEEQRRDEVRQHEVRRAAARSGQAAGNPAHDAPSSPARYGDPFDEGFALAEQHQAVPDFGAALAVYAQLLTLAESLDDSPDVRFLRGHLLSDIATVRLRAADPVRAADDLEHALGLLRGVADATMGPRGRQVWLEVLLKTFMAKAELLRGRGSLDEAAACVDEAAALLPEFHDPEGLRTAEVGLTRVLLLIDRGQWGAAEELATALLSTPPVTAEERPPAPGPAAAGPTALRLLDCLAMICASTNRFDLADDYLARAEEGFRAAGDHGARQGLLAHRAHVVMLRGDLDRAEKLYAEASALYEEQGLSDELAVCEQARAALAERRGEPAVARDLAASSLARFERLGAGLAAADTMLLSAGQAYGRGDLDSMRRLAQGAREVFEERRVYERCAQVDLLLATALEDNLNRTDHGAHEARSVATALGLALPAALALEAARYDFVTAHARSQWLQLADEAMRLAFRLALRRGDQGLLFELVEHRCAGASLSLTREPPPTTPPRTPRPSPASPPSPPQPSPPSTTPGPTADPQADPQAGRHGDPRAGLTFPAPAMKTYGPADEGAPVLGGAAGEAAAAVGLRVAAPPRVLMAPESGRYALQEYVRAAELRYHRRIVSEEAVPFWPPTT</sequence>
<accession>A0ABD5F166</accession>
<comment type="caution">
    <text evidence="2">The sequence shown here is derived from an EMBL/GenBank/DDBJ whole genome shotgun (WGS) entry which is preliminary data.</text>
</comment>
<organism evidence="2 3">
    <name type="scientific">Streptomyces doudnae</name>
    <dbReference type="NCBI Taxonomy" id="3075536"/>
    <lineage>
        <taxon>Bacteria</taxon>
        <taxon>Bacillati</taxon>
        <taxon>Actinomycetota</taxon>
        <taxon>Actinomycetes</taxon>
        <taxon>Kitasatosporales</taxon>
        <taxon>Streptomycetaceae</taxon>
        <taxon>Streptomyces</taxon>
    </lineage>
</organism>
<proteinExistence type="predicted"/>
<dbReference type="InterPro" id="IPR011990">
    <property type="entry name" value="TPR-like_helical_dom_sf"/>
</dbReference>
<feature type="compositionally biased region" description="Pro residues" evidence="1">
    <location>
        <begin position="531"/>
        <end position="560"/>
    </location>
</feature>
<evidence type="ECO:0000313" key="2">
    <source>
        <dbReference type="EMBL" id="MDT0440142.1"/>
    </source>
</evidence>
<dbReference type="EMBL" id="JAVRES010000038">
    <property type="protein sequence ID" value="MDT0440142.1"/>
    <property type="molecule type" value="Genomic_DNA"/>
</dbReference>
<gene>
    <name evidence="2" type="ORF">RM877_36340</name>
</gene>